<dbReference type="GO" id="GO:0005930">
    <property type="term" value="C:axoneme"/>
    <property type="evidence" value="ECO:0007669"/>
    <property type="project" value="UniProtKB-SubCell"/>
</dbReference>
<feature type="region of interest" description="Disordered" evidence="2">
    <location>
        <begin position="545"/>
        <end position="566"/>
    </location>
</feature>
<dbReference type="Gene3D" id="3.80.10.10">
    <property type="entry name" value="Ribonuclease Inhibitor"/>
    <property type="match status" value="1"/>
</dbReference>
<dbReference type="EMBL" id="BEGY01000179">
    <property type="protein sequence ID" value="GAX85594.1"/>
    <property type="molecule type" value="Genomic_DNA"/>
</dbReference>
<keyword evidence="5" id="KW-1185">Reference proteome</keyword>
<dbReference type="InterPro" id="IPR001810">
    <property type="entry name" value="F-box_dom"/>
</dbReference>
<comment type="caution">
    <text evidence="4">The sequence shown here is derived from an EMBL/GenBank/DDBJ whole genome shotgun (WGS) entry which is preliminary data.</text>
</comment>
<feature type="compositionally biased region" description="Basic and acidic residues" evidence="2">
    <location>
        <begin position="515"/>
        <end position="527"/>
    </location>
</feature>
<feature type="region of interest" description="Disordered" evidence="2">
    <location>
        <begin position="595"/>
        <end position="650"/>
    </location>
</feature>
<dbReference type="InterPro" id="IPR032675">
    <property type="entry name" value="LRR_dom_sf"/>
</dbReference>
<evidence type="ECO:0000313" key="5">
    <source>
        <dbReference type="Proteomes" id="UP000232323"/>
    </source>
</evidence>
<feature type="compositionally biased region" description="Low complexity" evidence="2">
    <location>
        <begin position="596"/>
        <end position="617"/>
    </location>
</feature>
<accession>A0A250XRB3</accession>
<organism evidence="4 5">
    <name type="scientific">Chlamydomonas eustigma</name>
    <dbReference type="NCBI Taxonomy" id="1157962"/>
    <lineage>
        <taxon>Eukaryota</taxon>
        <taxon>Viridiplantae</taxon>
        <taxon>Chlorophyta</taxon>
        <taxon>core chlorophytes</taxon>
        <taxon>Chlorophyceae</taxon>
        <taxon>CS clade</taxon>
        <taxon>Chlamydomonadales</taxon>
        <taxon>Chlamydomonadaceae</taxon>
        <taxon>Chlamydomonas</taxon>
    </lineage>
</organism>
<gene>
    <name evidence="4" type="ORF">CEUSTIGMA_g13009.t1</name>
</gene>
<dbReference type="Proteomes" id="UP000232323">
    <property type="component" value="Unassembled WGS sequence"/>
</dbReference>
<feature type="region of interest" description="Disordered" evidence="2">
    <location>
        <begin position="844"/>
        <end position="874"/>
    </location>
</feature>
<feature type="domain" description="F-box" evidence="3">
    <location>
        <begin position="77"/>
        <end position="126"/>
    </location>
</feature>
<sequence length="1439" mass="154151">MLSTSVTLHASSASKFESELTNGLGCEVCHKKQDLSSLTRTTTGRELNFIRSIRTSLGDESAFSFEKLVTLHSSRSKMTLTALPVSLVRAICQQLTHADIEQCRLVSKDWRTVFGAASVTDMYLAMCADSARADQLTSSFAAAYPNFHHLHFWVPGGPVRQKMGTNGSTYQQYMDLFSRLNIRALTAHYMDDVICPVSGITRLRGLNKLELVDLMPACTSLACLSALPALRHLIVEYKDGYVGPDLTSIGQLTALKHLELSLHSSFAQSAVMLMLAPPTIYHPERIRMLSRQERFSSSATSPLQSQLSAAQEEWVLSMLADCIATPLTNAPSHILEGVPTLSTLYDILIALQPSPPYSTSCTLSNPSVAVCSSTVANHDPSHLEPSVELYNYGHLLSSPLPSDTELPDIVSDVVGVGSPCETFQSCRSTHEDFRCGAFDHGEQEYEDGSNEGLSTERCELSFRSSSADFVCMTRKDNVGAEGVNTPERCEGIRWQASSSGSTPITCSSSGSSNADRSDEDCHPSRPIEDHITNLLDSRSFQYDVQDPEKCGRRNNVAARGEEADAVSGVRRGVQGSIQDISCHVINVPQSLPASATTSCSGVSESTGSSSSSSGGVSRNVPHATAPTNSSSLELSPSPFNDEACPMSSSTIPVTPKPATFTASVSDILLSHICVSWKGLINLRRLEVRCVPVALAQRHLLLYRYLPGLTELKLTGTDGRLKDVYGPAQSSSKVEVNRDPSTLTLAPANLTLALHCDSATSTKAAVQKLITLTAAAAVAPPHLLPAPLPQSNSFISPKDPSGEKPYVSQSSVATCTSCTSVGTSKACAAAPSLSHSATVPLVPSAALGSSRQGPQPSHLATDIPASSNDPLSTSQPSIQIAPLISTNTPLAPPPLTAAEQREHQALIRLHPALGILEGTHTARLSSLRLYLDNPDFTALKPLAKLTHLQELSLIVCFTSDDSGSDWEDGIQLDVGVNEDMEANIVLNVMQQQQQQQQQHSHVLDSGISATAPAGAAPQASEGTETITTQVSLSFQPAPAEDEQHFGSEAMSLSQAEESTSEVQHTAEAALLPSALTSPTSNPMVFPVPSTATNVQPVALAAPFPSHLSTPDPPSHSTLHEFGSKHVISLIRSLALASPSNNLALTHLSVREEIQVSNSNADGALLSHDSCSLGPAGIQILSQHLKQLVHLDWQGLILAPHPSSLSALSSVSTLRSLTLSVNQDDPVARLGLHCLPSTLTSLTLQNLSVVPSPMGSTSTMPSLCHLHLKSCSLPDLTIFSKAPTLEWLSMDNCDTAVYAPDLAMLWPSLSWLEITYTHQDWRLLHSSLDLASLSHLTRLRKLSLVTPYEELLSVEGLLALTQLRLLSLSPSPSMARYEQLMRLSDFRFLAGLEVKLYSDVPHHDLLVEVAGAVHADMQEGLPMTDVLIMIDDSYADDPSAS</sequence>
<comment type="subcellular location">
    <subcellularLocation>
        <location evidence="1">Cytoplasm</location>
        <location evidence="1">Cytoskeleton</location>
        <location evidence="1">Cilium axoneme</location>
    </subcellularLocation>
</comment>
<dbReference type="OrthoDB" id="10676424at2759"/>
<feature type="region of interest" description="Disordered" evidence="2">
    <location>
        <begin position="494"/>
        <end position="527"/>
    </location>
</feature>
<feature type="compositionally biased region" description="Polar residues" evidence="2">
    <location>
        <begin position="625"/>
        <end position="638"/>
    </location>
</feature>
<protein>
    <recommendedName>
        <fullName evidence="3">F-box domain-containing protein</fullName>
    </recommendedName>
</protein>
<evidence type="ECO:0000313" key="4">
    <source>
        <dbReference type="EMBL" id="GAX85594.1"/>
    </source>
</evidence>
<proteinExistence type="predicted"/>
<dbReference type="SUPFAM" id="SSF52058">
    <property type="entry name" value="L domain-like"/>
    <property type="match status" value="1"/>
</dbReference>
<reference evidence="4 5" key="1">
    <citation type="submission" date="2017-08" db="EMBL/GenBank/DDBJ databases">
        <title>Acidophilic green algal genome provides insights into adaptation to an acidic environment.</title>
        <authorList>
            <person name="Hirooka S."/>
            <person name="Hirose Y."/>
            <person name="Kanesaki Y."/>
            <person name="Higuchi S."/>
            <person name="Fujiwara T."/>
            <person name="Onuma R."/>
            <person name="Era A."/>
            <person name="Ohbayashi R."/>
            <person name="Uzuka A."/>
            <person name="Nozaki H."/>
            <person name="Yoshikawa H."/>
            <person name="Miyagishima S.Y."/>
        </authorList>
    </citation>
    <scope>NUCLEOTIDE SEQUENCE [LARGE SCALE GENOMIC DNA]</scope>
    <source>
        <strain evidence="4 5">NIES-2499</strain>
    </source>
</reference>
<dbReference type="PROSITE" id="PS50181">
    <property type="entry name" value="FBOX"/>
    <property type="match status" value="1"/>
</dbReference>
<evidence type="ECO:0000256" key="2">
    <source>
        <dbReference type="SAM" id="MobiDB-lite"/>
    </source>
</evidence>
<name>A0A250XRB3_9CHLO</name>
<evidence type="ECO:0000256" key="1">
    <source>
        <dbReference type="ARBA" id="ARBA00004430"/>
    </source>
</evidence>
<evidence type="ECO:0000259" key="3">
    <source>
        <dbReference type="PROSITE" id="PS50181"/>
    </source>
</evidence>
<feature type="compositionally biased region" description="Low complexity" evidence="2">
    <location>
        <begin position="497"/>
        <end position="512"/>
    </location>
</feature>
<feature type="compositionally biased region" description="Polar residues" evidence="2">
    <location>
        <begin position="863"/>
        <end position="874"/>
    </location>
</feature>